<evidence type="ECO:0000256" key="4">
    <source>
        <dbReference type="ARBA" id="ARBA00022475"/>
    </source>
</evidence>
<comment type="caution">
    <text evidence="10">The sequence shown here is derived from an EMBL/GenBank/DDBJ whole genome shotgun (WGS) entry which is preliminary data.</text>
</comment>
<evidence type="ECO:0000256" key="5">
    <source>
        <dbReference type="ARBA" id="ARBA00022692"/>
    </source>
</evidence>
<evidence type="ECO:0000256" key="3">
    <source>
        <dbReference type="ARBA" id="ARBA00022448"/>
    </source>
</evidence>
<evidence type="ECO:0000256" key="8">
    <source>
        <dbReference type="RuleBase" id="RU361157"/>
    </source>
</evidence>
<keyword evidence="3 8" id="KW-0813">Transport</keyword>
<dbReference type="PANTHER" id="PTHR30294">
    <property type="entry name" value="MEMBRANE COMPONENT OF ABC TRANSPORTER YHHJ-RELATED"/>
    <property type="match status" value="1"/>
</dbReference>
<dbReference type="Pfam" id="PF01061">
    <property type="entry name" value="ABC2_membrane"/>
    <property type="match status" value="1"/>
</dbReference>
<dbReference type="InterPro" id="IPR013525">
    <property type="entry name" value="ABC2_TM"/>
</dbReference>
<comment type="subcellular location">
    <subcellularLocation>
        <location evidence="8">Cell inner membrane</location>
        <topology evidence="8">Multi-pass membrane protein</topology>
    </subcellularLocation>
    <subcellularLocation>
        <location evidence="1">Cell membrane</location>
        <topology evidence="1">Multi-pass membrane protein</topology>
    </subcellularLocation>
</comment>
<keyword evidence="11" id="KW-1185">Reference proteome</keyword>
<accession>A0ABR6ZHR0</accession>
<protein>
    <recommendedName>
        <fullName evidence="8">Transport permease protein</fullName>
    </recommendedName>
</protein>
<sequence>MKYLNSIKATWRRIKGIAKKEFLQLSRDRLTAILLISVPIAQILLFGFAIDLNSKHWPSAWVSHGSSQSVKFEAYDKDIQSQIIDSINQTQLLAIRRLPMSEREAYAALQSGEVRFILQLPAAPSHYLNQTLALPILLTFDGSDPYVAMTTMLISKLQTALATSTTFAATSQQEYFSQKKENEKFPVTQISLQSEMGDIKLTSQSAFLQTSRSGAYLVPALVGVILTLTLTLMAAFSLVRERERGTWQSLMSMPVNASLIVCGKLSPYAAIGLLLFALLQSVAHQLFETPWASPAQWFAAICFILGQLGLGASLSLVARTQMQAMQLGVFFYLPSILLSGFMFPFHSMPTWAKTVGEFLPLTHFLRVLRADLFRQAEQMVLIELSLPILLFACLMLGLAILGYRRHMQ</sequence>
<dbReference type="RefSeq" id="WP_186956976.1">
    <property type="nucleotide sequence ID" value="NZ_JACOFX010000027.1"/>
</dbReference>
<dbReference type="PROSITE" id="PS51012">
    <property type="entry name" value="ABC_TM2"/>
    <property type="match status" value="1"/>
</dbReference>
<feature type="transmembrane region" description="Helical" evidence="8">
    <location>
        <begin position="295"/>
        <end position="317"/>
    </location>
</feature>
<feature type="transmembrane region" description="Helical" evidence="8">
    <location>
        <begin position="30"/>
        <end position="50"/>
    </location>
</feature>
<feature type="domain" description="ABC transmembrane type-2" evidence="9">
    <location>
        <begin position="177"/>
        <end position="406"/>
    </location>
</feature>
<evidence type="ECO:0000313" key="11">
    <source>
        <dbReference type="Proteomes" id="UP000646911"/>
    </source>
</evidence>
<gene>
    <name evidence="10" type="ORF">H8L47_27280</name>
</gene>
<dbReference type="EMBL" id="JACOFX010000027">
    <property type="protein sequence ID" value="MBC3911268.1"/>
    <property type="molecule type" value="Genomic_DNA"/>
</dbReference>
<evidence type="ECO:0000256" key="7">
    <source>
        <dbReference type="ARBA" id="ARBA00023136"/>
    </source>
</evidence>
<evidence type="ECO:0000313" key="10">
    <source>
        <dbReference type="EMBL" id="MBC3911268.1"/>
    </source>
</evidence>
<feature type="transmembrane region" description="Helical" evidence="8">
    <location>
        <begin position="329"/>
        <end position="346"/>
    </location>
</feature>
<dbReference type="PANTHER" id="PTHR30294:SF29">
    <property type="entry name" value="MULTIDRUG ABC TRANSPORTER PERMEASE YBHS-RELATED"/>
    <property type="match status" value="1"/>
</dbReference>
<reference evidence="10 11" key="1">
    <citation type="submission" date="2020-08" db="EMBL/GenBank/DDBJ databases">
        <title>Novel species isolated from subtropical streams in China.</title>
        <authorList>
            <person name="Lu H."/>
        </authorList>
    </citation>
    <scope>NUCLEOTIDE SEQUENCE [LARGE SCALE GENOMIC DNA]</scope>
    <source>
        <strain evidence="10 11">NL8W</strain>
    </source>
</reference>
<name>A0ABR6ZHR0_9BURK</name>
<keyword evidence="5 8" id="KW-0812">Transmembrane</keyword>
<feature type="transmembrane region" description="Helical" evidence="8">
    <location>
        <begin position="259"/>
        <end position="283"/>
    </location>
</feature>
<proteinExistence type="inferred from homology"/>
<feature type="transmembrane region" description="Helical" evidence="8">
    <location>
        <begin position="216"/>
        <end position="239"/>
    </location>
</feature>
<dbReference type="InterPro" id="IPR047817">
    <property type="entry name" value="ABC2_TM_bact-type"/>
</dbReference>
<keyword evidence="7 8" id="KW-0472">Membrane</keyword>
<dbReference type="InterPro" id="IPR051449">
    <property type="entry name" value="ABC-2_transporter_component"/>
</dbReference>
<keyword evidence="4 8" id="KW-1003">Cell membrane</keyword>
<keyword evidence="6 8" id="KW-1133">Transmembrane helix</keyword>
<evidence type="ECO:0000256" key="1">
    <source>
        <dbReference type="ARBA" id="ARBA00004651"/>
    </source>
</evidence>
<comment type="similarity">
    <text evidence="2 8">Belongs to the ABC-2 integral membrane protein family.</text>
</comment>
<evidence type="ECO:0000256" key="6">
    <source>
        <dbReference type="ARBA" id="ARBA00022989"/>
    </source>
</evidence>
<evidence type="ECO:0000256" key="2">
    <source>
        <dbReference type="ARBA" id="ARBA00007783"/>
    </source>
</evidence>
<feature type="transmembrane region" description="Helical" evidence="8">
    <location>
        <begin position="384"/>
        <end position="403"/>
    </location>
</feature>
<dbReference type="Proteomes" id="UP000646911">
    <property type="component" value="Unassembled WGS sequence"/>
</dbReference>
<organism evidence="10 11">
    <name type="scientific">Undibacterium umbellatum</name>
    <dbReference type="NCBI Taxonomy" id="2762300"/>
    <lineage>
        <taxon>Bacteria</taxon>
        <taxon>Pseudomonadati</taxon>
        <taxon>Pseudomonadota</taxon>
        <taxon>Betaproteobacteria</taxon>
        <taxon>Burkholderiales</taxon>
        <taxon>Oxalobacteraceae</taxon>
        <taxon>Undibacterium</taxon>
    </lineage>
</organism>
<evidence type="ECO:0000259" key="9">
    <source>
        <dbReference type="PROSITE" id="PS51012"/>
    </source>
</evidence>